<feature type="domain" description="Helicase ATP-binding" evidence="4">
    <location>
        <begin position="199"/>
        <end position="383"/>
    </location>
</feature>
<dbReference type="PROSITE" id="PS51192">
    <property type="entry name" value="HELICASE_ATP_BIND_1"/>
    <property type="match status" value="1"/>
</dbReference>
<dbReference type="InterPro" id="IPR001650">
    <property type="entry name" value="Helicase_C-like"/>
</dbReference>
<keyword evidence="6" id="KW-0347">Helicase</keyword>
<proteinExistence type="predicted"/>
<dbReference type="SMART" id="SM00487">
    <property type="entry name" value="DEXDc"/>
    <property type="match status" value="1"/>
</dbReference>
<evidence type="ECO:0000256" key="3">
    <source>
        <dbReference type="SAM" id="Coils"/>
    </source>
</evidence>
<dbReference type="SUPFAM" id="SSF52540">
    <property type="entry name" value="P-loop containing nucleoside triphosphate hydrolases"/>
    <property type="match status" value="1"/>
</dbReference>
<dbReference type="Proteomes" id="UP000271624">
    <property type="component" value="Unassembled WGS sequence"/>
</dbReference>
<dbReference type="Gene3D" id="3.40.960.10">
    <property type="entry name" value="VSR Endonuclease"/>
    <property type="match status" value="1"/>
</dbReference>
<dbReference type="PROSITE" id="PS51194">
    <property type="entry name" value="HELICASE_CTER"/>
    <property type="match status" value="1"/>
</dbReference>
<dbReference type="Pfam" id="PF09369">
    <property type="entry name" value="MZB"/>
    <property type="match status" value="1"/>
</dbReference>
<dbReference type="InterPro" id="IPR014001">
    <property type="entry name" value="Helicase_ATP-bd"/>
</dbReference>
<evidence type="ECO:0000313" key="7">
    <source>
        <dbReference type="Proteomes" id="UP000271624"/>
    </source>
</evidence>
<dbReference type="PANTHER" id="PTHR47962:SF5">
    <property type="entry name" value="ATP-DEPENDENT HELICASE LHR-RELATED"/>
    <property type="match status" value="1"/>
</dbReference>
<dbReference type="InterPro" id="IPR052511">
    <property type="entry name" value="ATP-dep_Helicase"/>
</dbReference>
<comment type="caution">
    <text evidence="6">The sequence shown here is derived from an EMBL/GenBank/DDBJ whole genome shotgun (WGS) entry which is preliminary data.</text>
</comment>
<protein>
    <submittedName>
        <fullName evidence="6">DEAD/DEAH box helicase</fullName>
    </submittedName>
</protein>
<evidence type="ECO:0000313" key="6">
    <source>
        <dbReference type="EMBL" id="RUT01609.1"/>
    </source>
</evidence>
<dbReference type="GO" id="GO:0005524">
    <property type="term" value="F:ATP binding"/>
    <property type="evidence" value="ECO:0007669"/>
    <property type="project" value="UniProtKB-KW"/>
</dbReference>
<feature type="domain" description="Helicase C-terminal" evidence="5">
    <location>
        <begin position="1041"/>
        <end position="1204"/>
    </location>
</feature>
<evidence type="ECO:0000259" key="5">
    <source>
        <dbReference type="PROSITE" id="PS51194"/>
    </source>
</evidence>
<dbReference type="GO" id="GO:0004386">
    <property type="term" value="F:helicase activity"/>
    <property type="evidence" value="ECO:0007669"/>
    <property type="project" value="UniProtKB-KW"/>
</dbReference>
<dbReference type="RefSeq" id="WP_127084863.1">
    <property type="nucleotide sequence ID" value="NZ_RSCL01000019.1"/>
</dbReference>
<dbReference type="CDD" id="cd17923">
    <property type="entry name" value="DEXHc_Hrq1-like"/>
    <property type="match status" value="1"/>
</dbReference>
<organism evidence="6 7">
    <name type="scientific">Dulcicalothrix desertica PCC 7102</name>
    <dbReference type="NCBI Taxonomy" id="232991"/>
    <lineage>
        <taxon>Bacteria</taxon>
        <taxon>Bacillati</taxon>
        <taxon>Cyanobacteriota</taxon>
        <taxon>Cyanophyceae</taxon>
        <taxon>Nostocales</taxon>
        <taxon>Calotrichaceae</taxon>
        <taxon>Dulcicalothrix</taxon>
    </lineage>
</organism>
<keyword evidence="3" id="KW-0175">Coiled coil</keyword>
<dbReference type="InterPro" id="IPR018973">
    <property type="entry name" value="MZB"/>
</dbReference>
<evidence type="ECO:0000256" key="2">
    <source>
        <dbReference type="ARBA" id="ARBA00022840"/>
    </source>
</evidence>
<sequence length="1840" mass="210183">MRILVNLQELLSQPESAITPVSTLIGQGFAILNCTNVDSVKLELLDLIFSNVPQDWDFIQIAEVIDSSTLTDSFATQLSNYIDNRLGRVTPLPVHSSTPSTSQFLDIFQFRNEVIGDYRQYIESFLKIRDPKVKEFVDNELDKGQLWTDPLVQLNPKYKTGATVTELVQQNILHPDCVKYFGTKNGVPFTFHYHQKQAFEAARRQEHYIVTTGTGSGKSLTYVVPIINDLLYNPGINGVRAILVYPMNALINSQEQELRKFLDNVSNTHIRVEKYTGQESPEQKNYIQNNPPHILLTNYVMLELMLTRAHEDVLVSSPNLKFLVLDELHTYRGRQGADVSILIRKLRQRCQGSQELLCIGTSATMASKGTRIERRSIVALVASKLFGVEIGVNNVIDETLEPSIQRSEPTVEELRFGLEHGLPDPSERTLEEFQKHPLAPWIEMNFGLVREVVGKDNSSTGDVVDLAPGGRKLAADAGGVYSISRKQSVNYLRRQPISLEEGAEKLARSCASAQTNEDALQTNEDALQTNEDALKRYYEQSLNILKQMFLWGSKTKGLAFRLHQFVSQGGSVYATIEPHDARTLTLDGQYTTTNNRLLFPLVFCRECGHDYYVVRYDANNHTVAPQLPTMLEVPADDDNVQDGYLSLDETGLWDYNDEERLPDTWFRETKKQGRVVKKEYEKFIPRKIYVLGNGAVSTSSLEGTPCWFIPKPFRTCLNCGVVHDGKKKEFAKLSRLSSEGRSTATTLLSLSTVNRLKQFYTGEKANAAKILSFTDNRQDASLQAGHFNDFVQTSFLRAALNRAIQENQELTHKQLATMVVQYMGLSQSDYASTPADVGVGKRNNENAFRDLIEYRLYEDLRRGWRIVQPNLEQCGLLTIKYMELESVCQNDKIWQKYRHPVLLQATPTHRYNAAKTFLDQLRKELAIDAQILQPDGIDQLRREVTQALKEPWKVEKYEYLHSAKWATTDSKNDRYNLQSTIKLTARSKIGRFLRSPRAWDWLLQPLTEAQYDELIAALIGVLKDAGYLYDQPQGVQLKINALAWIASQLEQIPVDPLTSRRLQGDENTHTPINSFFQNFYQNNAHTIKSMEGREHTGQVSNQDRQQREDDFRNGELAALFCSPTMELGIDISDLSVVHMRNVPPSPANYAQRSGRAGRSGQEALVFTYASIGSGHDQYFFKRQNQMVAGVVAAPKLELANQDLIKSHIYSVWLARTGMQFGEAMNQILDLDLDGYPLKDSVRTQLTLTQKQLDECLEAIKSILEDKFCTHDLKKVSWYSTDWLKFTLDNAIEAFDRACKRWRQLYSDACEQLKKSRFIIDRSARGDTTQEERDKANAQEKEAQRQIDLLVGNLQTKNKTQFEFYPYRYFAAEGFLPGFNFPRLPIRAYIRTSPDSGEFISRPRSVALREFAPNNIVYYEGSKFMVTKTKIAVGGIENEYNRVSVCFNCGYFHQSDDQDICDNCGAQIKPDNYGNIAKISRLLPMETAITQRRERITCDEEERLKYGYNITTHYRYSEQKRKTAIVQTSSGQSFLRLTYSATAKLWRINRGLRKNRDERGFKLDIKTGEWGDNSNHQSPENIHTEVHILVEDTSNILLVEPIGIEGENSEALITTFQYVLETAIQAVYKLEPDELDSERLGQGKYLLFWEAAEGGAGVLSQLLEQPDAFQKIADAALDICHFKEPKDNCIQACYECLLSYRNQFDHSLINRHLIKPWLNELLQSNVLNEIEETSRNEQYQKLLAQTDPNSEFERIVLTEIYQRGYKLPDATQELIPSANSKPDFLYFEDKIAIFCDGSVHNSPEKKKQDKIERDNLKYNTGYRVLTLKYDENWMSKLSALP</sequence>
<dbReference type="Pfam" id="PF00271">
    <property type="entry name" value="Helicase_C"/>
    <property type="match status" value="1"/>
</dbReference>
<gene>
    <name evidence="6" type="ORF">DSM106972_067060</name>
</gene>
<accession>A0A3S1ISH3</accession>
<dbReference type="PANTHER" id="PTHR47962">
    <property type="entry name" value="ATP-DEPENDENT HELICASE LHR-RELATED-RELATED"/>
    <property type="match status" value="1"/>
</dbReference>
<dbReference type="InterPro" id="IPR011545">
    <property type="entry name" value="DEAD/DEAH_box_helicase_dom"/>
</dbReference>
<reference evidence="6" key="1">
    <citation type="submission" date="2018-12" db="EMBL/GenBank/DDBJ databases">
        <authorList>
            <person name="Will S."/>
            <person name="Neumann-Schaal M."/>
            <person name="Henke P."/>
        </authorList>
    </citation>
    <scope>NUCLEOTIDE SEQUENCE</scope>
    <source>
        <strain evidence="6">PCC 7102</strain>
    </source>
</reference>
<keyword evidence="6" id="KW-0378">Hydrolase</keyword>
<evidence type="ECO:0000259" key="4">
    <source>
        <dbReference type="PROSITE" id="PS51192"/>
    </source>
</evidence>
<reference evidence="6" key="2">
    <citation type="journal article" date="2019" name="Genome Biol. Evol.">
        <title>Day and night: Metabolic profiles and evolutionary relationships of six axenic non-marine cyanobacteria.</title>
        <authorList>
            <person name="Will S.E."/>
            <person name="Henke P."/>
            <person name="Boedeker C."/>
            <person name="Huang S."/>
            <person name="Brinkmann H."/>
            <person name="Rohde M."/>
            <person name="Jarek M."/>
            <person name="Friedl T."/>
            <person name="Seufert S."/>
            <person name="Schumacher M."/>
            <person name="Overmann J."/>
            <person name="Neumann-Schaal M."/>
            <person name="Petersen J."/>
        </authorList>
    </citation>
    <scope>NUCLEOTIDE SEQUENCE [LARGE SCALE GENOMIC DNA]</scope>
    <source>
        <strain evidence="6">PCC 7102</strain>
    </source>
</reference>
<feature type="coiled-coil region" evidence="3">
    <location>
        <begin position="1325"/>
        <end position="1352"/>
    </location>
</feature>
<dbReference type="GO" id="GO:0003677">
    <property type="term" value="F:DNA binding"/>
    <property type="evidence" value="ECO:0007669"/>
    <property type="project" value="TreeGrafter"/>
</dbReference>
<evidence type="ECO:0000256" key="1">
    <source>
        <dbReference type="ARBA" id="ARBA00022741"/>
    </source>
</evidence>
<keyword evidence="1" id="KW-0547">Nucleotide-binding</keyword>
<keyword evidence="2" id="KW-0067">ATP-binding</keyword>
<keyword evidence="7" id="KW-1185">Reference proteome</keyword>
<dbReference type="EMBL" id="RSCL01000019">
    <property type="protein sequence ID" value="RUT01609.1"/>
    <property type="molecule type" value="Genomic_DNA"/>
</dbReference>
<dbReference type="GO" id="GO:0016887">
    <property type="term" value="F:ATP hydrolysis activity"/>
    <property type="evidence" value="ECO:0007669"/>
    <property type="project" value="TreeGrafter"/>
</dbReference>
<dbReference type="InterPro" id="IPR027417">
    <property type="entry name" value="P-loop_NTPase"/>
</dbReference>
<name>A0A3S1ISH3_9CYAN</name>
<dbReference type="OrthoDB" id="9774462at2"/>
<dbReference type="Gene3D" id="3.40.50.300">
    <property type="entry name" value="P-loop containing nucleotide triphosphate hydrolases"/>
    <property type="match status" value="2"/>
</dbReference>
<dbReference type="Pfam" id="PF00270">
    <property type="entry name" value="DEAD"/>
    <property type="match status" value="1"/>
</dbReference>
<dbReference type="SMART" id="SM00490">
    <property type="entry name" value="HELICc"/>
    <property type="match status" value="1"/>
</dbReference>